<reference evidence="6 7" key="1">
    <citation type="submission" date="2013-02" db="EMBL/GenBank/DDBJ databases">
        <authorList>
            <person name="Fiebig A."/>
            <person name="Goeker M."/>
            <person name="Klenk H.-P.P."/>
        </authorList>
    </citation>
    <scope>NUCLEOTIDE SEQUENCE [LARGE SCALE GENOMIC DNA]</scope>
    <source>
        <strain evidence="6 7">DSM 19309</strain>
    </source>
</reference>
<evidence type="ECO:0000256" key="2">
    <source>
        <dbReference type="ARBA" id="ARBA00022679"/>
    </source>
</evidence>
<dbReference type="EC" id="2.7.1.17" evidence="6"/>
<keyword evidence="3 6" id="KW-0418">Kinase</keyword>
<dbReference type="AlphaFoldDB" id="A0A017HL75"/>
<evidence type="ECO:0000259" key="5">
    <source>
        <dbReference type="Pfam" id="PF02782"/>
    </source>
</evidence>
<dbReference type="InterPro" id="IPR043129">
    <property type="entry name" value="ATPase_NBD"/>
</dbReference>
<dbReference type="SUPFAM" id="SSF53067">
    <property type="entry name" value="Actin-like ATPase domain"/>
    <property type="match status" value="2"/>
</dbReference>
<dbReference type="HOGENOM" id="CLU_009281_3_0_5"/>
<evidence type="ECO:0000256" key="3">
    <source>
        <dbReference type="ARBA" id="ARBA00022777"/>
    </source>
</evidence>
<dbReference type="STRING" id="442562.Rumeso_03373"/>
<dbReference type="InterPro" id="IPR000577">
    <property type="entry name" value="Carb_kinase_FGGY"/>
</dbReference>
<evidence type="ECO:0000313" key="6">
    <source>
        <dbReference type="EMBL" id="EYD75045.1"/>
    </source>
</evidence>
<comment type="caution">
    <text evidence="6">The sequence shown here is derived from an EMBL/GenBank/DDBJ whole genome shotgun (WGS) entry which is preliminary data.</text>
</comment>
<comment type="similarity">
    <text evidence="1">Belongs to the FGGY kinase family.</text>
</comment>
<dbReference type="InterPro" id="IPR050406">
    <property type="entry name" value="FGGY_Carb_Kinase"/>
</dbReference>
<dbReference type="PANTHER" id="PTHR43095">
    <property type="entry name" value="SUGAR KINASE"/>
    <property type="match status" value="1"/>
</dbReference>
<protein>
    <submittedName>
        <fullName evidence="6">Xylulose kinase</fullName>
        <ecNumber evidence="6">2.7.1.17</ecNumber>
    </submittedName>
</protein>
<dbReference type="Gene3D" id="3.30.420.40">
    <property type="match status" value="2"/>
</dbReference>
<evidence type="ECO:0000256" key="1">
    <source>
        <dbReference type="ARBA" id="ARBA00009156"/>
    </source>
</evidence>
<dbReference type="Pfam" id="PF00370">
    <property type="entry name" value="FGGY_N"/>
    <property type="match status" value="1"/>
</dbReference>
<dbReference type="InterPro" id="IPR018484">
    <property type="entry name" value="FGGY_N"/>
</dbReference>
<organism evidence="6 7">
    <name type="scientific">Rubellimicrobium mesophilum DSM 19309</name>
    <dbReference type="NCBI Taxonomy" id="442562"/>
    <lineage>
        <taxon>Bacteria</taxon>
        <taxon>Pseudomonadati</taxon>
        <taxon>Pseudomonadota</taxon>
        <taxon>Alphaproteobacteria</taxon>
        <taxon>Rhodobacterales</taxon>
        <taxon>Roseobacteraceae</taxon>
        <taxon>Rubellimicrobium</taxon>
    </lineage>
</organism>
<dbReference type="EMBL" id="AOSK01000094">
    <property type="protein sequence ID" value="EYD75045.1"/>
    <property type="molecule type" value="Genomic_DNA"/>
</dbReference>
<dbReference type="PANTHER" id="PTHR43095:SF5">
    <property type="entry name" value="XYLULOSE KINASE"/>
    <property type="match status" value="1"/>
</dbReference>
<dbReference type="Proteomes" id="UP000019666">
    <property type="component" value="Unassembled WGS sequence"/>
</dbReference>
<sequence>MLGIDIGTTSVKAAVFDLRGRTHHAFAARVPTLRTEGDVVEQDPADWIEGIRAAIGSIGAAGLLPGIGAVGVTSQVNTHVFVDGSGRPLAPAIVWQDGRAASEAREIDARIVAEDRLRWWGAPMGIDASHALARMAWMARHRPGVWERTGAVLLPKDFVVRTLAGARVSDPMSNIGLVGPDLAYVEDLLLLLPGAAERLPRLVPAPSEAGRMSLAPGGPSVPVAVGIMDAWAGFLGVGLRAEGDAAYLSGTSEVLAAASEAATGEPGILVFPRLDELRVHAGPTQSGGASVDWFCGAFGTTPEAMAAEVEAAGPDLRAPLFLPHLAGERAPLWDPSARGAFLGLEAGMGRAALARAVLEGVSLSARLLAEALDRSTGRRIEAFLCGGGGFRSDTWNQIRADATGRVLRRAAVPDTGTLGAAALGAVAAGLQPDLPTALADLVTHDRTYEPDPRRAARYDDLFGLYRPAYEALGPISRALADRRLP</sequence>
<dbReference type="GO" id="GO:0004856">
    <property type="term" value="F:D-xylulokinase activity"/>
    <property type="evidence" value="ECO:0007669"/>
    <property type="project" value="UniProtKB-EC"/>
</dbReference>
<dbReference type="InterPro" id="IPR018485">
    <property type="entry name" value="FGGY_C"/>
</dbReference>
<feature type="domain" description="Carbohydrate kinase FGGY C-terminal" evidence="5">
    <location>
        <begin position="286"/>
        <end position="428"/>
    </location>
</feature>
<dbReference type="PIRSF" id="PIRSF000538">
    <property type="entry name" value="GlpK"/>
    <property type="match status" value="1"/>
</dbReference>
<dbReference type="PATRIC" id="fig|442562.3.peg.3319"/>
<dbReference type="Pfam" id="PF02782">
    <property type="entry name" value="FGGY_C"/>
    <property type="match status" value="1"/>
</dbReference>
<evidence type="ECO:0000313" key="7">
    <source>
        <dbReference type="Proteomes" id="UP000019666"/>
    </source>
</evidence>
<keyword evidence="7" id="KW-1185">Reference proteome</keyword>
<gene>
    <name evidence="6" type="ORF">Rumeso_03373</name>
</gene>
<name>A0A017HL75_9RHOB</name>
<proteinExistence type="inferred from homology"/>
<evidence type="ECO:0000259" key="4">
    <source>
        <dbReference type="Pfam" id="PF00370"/>
    </source>
</evidence>
<accession>A0A017HL75</accession>
<feature type="domain" description="Carbohydrate kinase FGGY N-terminal" evidence="4">
    <location>
        <begin position="1"/>
        <end position="236"/>
    </location>
</feature>
<keyword evidence="2 6" id="KW-0808">Transferase</keyword>